<evidence type="ECO:0000256" key="8">
    <source>
        <dbReference type="SAM" id="SignalP"/>
    </source>
</evidence>
<dbReference type="AlphaFoldDB" id="A0AAW2HZN6"/>
<dbReference type="InterPro" id="IPR000560">
    <property type="entry name" value="His_Pase_clade-2"/>
</dbReference>
<comment type="caution">
    <text evidence="9">The sequence shown here is derived from an EMBL/GenBank/DDBJ whole genome shotgun (WGS) entry which is preliminary data.</text>
</comment>
<evidence type="ECO:0000256" key="6">
    <source>
        <dbReference type="ARBA" id="ARBA00023157"/>
    </source>
</evidence>
<reference evidence="9" key="1">
    <citation type="journal article" date="2024" name="Gigascience">
        <title>Chromosome-level genome of the poultry shaft louse Menopon gallinae provides insight into the host-switching and adaptive evolution of parasitic lice.</title>
        <authorList>
            <person name="Xu Y."/>
            <person name="Ma L."/>
            <person name="Liu S."/>
            <person name="Liang Y."/>
            <person name="Liu Q."/>
            <person name="He Z."/>
            <person name="Tian L."/>
            <person name="Duan Y."/>
            <person name="Cai W."/>
            <person name="Li H."/>
            <person name="Song F."/>
        </authorList>
    </citation>
    <scope>NUCLEOTIDE SEQUENCE</scope>
    <source>
        <strain evidence="9">Cailab_2023a</strain>
    </source>
</reference>
<dbReference type="PANTHER" id="PTHR11567:SF211">
    <property type="entry name" value="PROSTATIC ACID PHOSPHATASE"/>
    <property type="match status" value="1"/>
</dbReference>
<keyword evidence="6" id="KW-1015">Disulfide bond</keyword>
<dbReference type="GO" id="GO:0003993">
    <property type="term" value="F:acid phosphatase activity"/>
    <property type="evidence" value="ECO:0007669"/>
    <property type="project" value="UniProtKB-EC"/>
</dbReference>
<feature type="signal peptide" evidence="8">
    <location>
        <begin position="1"/>
        <end position="20"/>
    </location>
</feature>
<dbReference type="PROSITE" id="PS51257">
    <property type="entry name" value="PROKAR_LIPOPROTEIN"/>
    <property type="match status" value="1"/>
</dbReference>
<proteinExistence type="inferred from homology"/>
<evidence type="ECO:0000256" key="4">
    <source>
        <dbReference type="ARBA" id="ARBA00022729"/>
    </source>
</evidence>
<organism evidence="9">
    <name type="scientific">Menopon gallinae</name>
    <name type="common">poultry shaft louse</name>
    <dbReference type="NCBI Taxonomy" id="328185"/>
    <lineage>
        <taxon>Eukaryota</taxon>
        <taxon>Metazoa</taxon>
        <taxon>Ecdysozoa</taxon>
        <taxon>Arthropoda</taxon>
        <taxon>Hexapoda</taxon>
        <taxon>Insecta</taxon>
        <taxon>Pterygota</taxon>
        <taxon>Neoptera</taxon>
        <taxon>Paraneoptera</taxon>
        <taxon>Psocodea</taxon>
        <taxon>Troctomorpha</taxon>
        <taxon>Phthiraptera</taxon>
        <taxon>Amblycera</taxon>
        <taxon>Menoponidae</taxon>
        <taxon>Menopon</taxon>
    </lineage>
</organism>
<name>A0AAW2HZN6_9NEOP</name>
<comment type="similarity">
    <text evidence="2">Belongs to the histidine acid phosphatase family.</text>
</comment>
<keyword evidence="4 8" id="KW-0732">Signal</keyword>
<feature type="chain" id="PRO_5043509093" description="acid phosphatase" evidence="8">
    <location>
        <begin position="21"/>
        <end position="366"/>
    </location>
</feature>
<comment type="catalytic activity">
    <reaction evidence="1">
        <text>a phosphate monoester + H2O = an alcohol + phosphate</text>
        <dbReference type="Rhea" id="RHEA:15017"/>
        <dbReference type="ChEBI" id="CHEBI:15377"/>
        <dbReference type="ChEBI" id="CHEBI:30879"/>
        <dbReference type="ChEBI" id="CHEBI:43474"/>
        <dbReference type="ChEBI" id="CHEBI:67140"/>
        <dbReference type="EC" id="3.1.3.2"/>
    </reaction>
</comment>
<sequence>MKFIYILTILNFLHVQPVAASCREHGELHFVVVVFRHGDRAPIKPYPKDPFHSDSCWPNGWGQLTNLGKLQQFELGKWLRNRYCKFLPLDYSPHDIYVMASDVDRTLVSAYSNLAGLYEEWLKENKVRDLEWIAIPVHTIPQHLDSLLVFKKPCPAYDRLLKNLVSSEEVEIVNEYYEDLFRALSEHSGMKITNVVDSLQLYGTLHVESLHGFQLPSWTKKYFPEPLKEIAEFASKLSAQTTQLKRLRCGPLLKDILKHIDDKKDCLLKQKMWIYSAHDSTISNLLQCMNVYDGAIPPYTATLIFELYRKSAGWWLMVSYKTPTTIQVLRIPQCERLCPLESFKKLVKPVIPGDWDEECRNSTEWK</sequence>
<dbReference type="CDD" id="cd07061">
    <property type="entry name" value="HP_HAP_like"/>
    <property type="match status" value="1"/>
</dbReference>
<dbReference type="InterPro" id="IPR029033">
    <property type="entry name" value="His_PPase_superfam"/>
</dbReference>
<dbReference type="Gene3D" id="3.40.50.1240">
    <property type="entry name" value="Phosphoglycerate mutase-like"/>
    <property type="match status" value="1"/>
</dbReference>
<dbReference type="Pfam" id="PF00328">
    <property type="entry name" value="His_Phos_2"/>
    <property type="match status" value="1"/>
</dbReference>
<dbReference type="EC" id="3.1.3.2" evidence="3"/>
<dbReference type="InterPro" id="IPR033379">
    <property type="entry name" value="Acid_Pase_AS"/>
</dbReference>
<protein>
    <recommendedName>
        <fullName evidence="3">acid phosphatase</fullName>
        <ecNumber evidence="3">3.1.3.2</ecNumber>
    </recommendedName>
</protein>
<dbReference type="SUPFAM" id="SSF53254">
    <property type="entry name" value="Phosphoglycerate mutase-like"/>
    <property type="match status" value="1"/>
</dbReference>
<dbReference type="EMBL" id="JARGDH010000002">
    <property type="protein sequence ID" value="KAL0275198.1"/>
    <property type="molecule type" value="Genomic_DNA"/>
</dbReference>
<evidence type="ECO:0000256" key="1">
    <source>
        <dbReference type="ARBA" id="ARBA00000032"/>
    </source>
</evidence>
<evidence type="ECO:0000256" key="3">
    <source>
        <dbReference type="ARBA" id="ARBA00012646"/>
    </source>
</evidence>
<keyword evidence="5" id="KW-0378">Hydrolase</keyword>
<gene>
    <name evidence="9" type="ORF">PYX00_003132</name>
</gene>
<dbReference type="PROSITE" id="PS00616">
    <property type="entry name" value="HIS_ACID_PHOSPHAT_1"/>
    <property type="match status" value="1"/>
</dbReference>
<evidence type="ECO:0000256" key="7">
    <source>
        <dbReference type="ARBA" id="ARBA00023180"/>
    </source>
</evidence>
<keyword evidence="7" id="KW-0325">Glycoprotein</keyword>
<dbReference type="PANTHER" id="PTHR11567">
    <property type="entry name" value="ACID PHOSPHATASE-RELATED"/>
    <property type="match status" value="1"/>
</dbReference>
<evidence type="ECO:0000256" key="2">
    <source>
        <dbReference type="ARBA" id="ARBA00005375"/>
    </source>
</evidence>
<accession>A0AAW2HZN6</accession>
<dbReference type="InterPro" id="IPR050645">
    <property type="entry name" value="Histidine_acid_phosphatase"/>
</dbReference>
<evidence type="ECO:0000256" key="5">
    <source>
        <dbReference type="ARBA" id="ARBA00022801"/>
    </source>
</evidence>
<evidence type="ECO:0000313" key="9">
    <source>
        <dbReference type="EMBL" id="KAL0275198.1"/>
    </source>
</evidence>